<dbReference type="Gene3D" id="1.10.760.10">
    <property type="entry name" value="Cytochrome c-like domain"/>
    <property type="match status" value="1"/>
</dbReference>
<dbReference type="InterPro" id="IPR036909">
    <property type="entry name" value="Cyt_c-like_dom_sf"/>
</dbReference>
<dbReference type="Proteomes" id="UP001597474">
    <property type="component" value="Unassembled WGS sequence"/>
</dbReference>
<evidence type="ECO:0000256" key="3">
    <source>
        <dbReference type="ARBA" id="ARBA00022723"/>
    </source>
</evidence>
<dbReference type="RefSeq" id="WP_386373119.1">
    <property type="nucleotide sequence ID" value="NZ_JBHUMP010000005.1"/>
</dbReference>
<keyword evidence="3 6" id="KW-0479">Metal-binding</keyword>
<keyword evidence="5 6" id="KW-0408">Iron</keyword>
<feature type="signal peptide" evidence="7">
    <location>
        <begin position="1"/>
        <end position="20"/>
    </location>
</feature>
<dbReference type="PROSITE" id="PS51007">
    <property type="entry name" value="CYTC"/>
    <property type="match status" value="1"/>
</dbReference>
<dbReference type="PANTHER" id="PTHR11961">
    <property type="entry name" value="CYTOCHROME C"/>
    <property type="match status" value="1"/>
</dbReference>
<feature type="domain" description="Cytochrome c" evidence="8">
    <location>
        <begin position="26"/>
        <end position="142"/>
    </location>
</feature>
<protein>
    <submittedName>
        <fullName evidence="9">C-type cytochrome</fullName>
    </submittedName>
</protein>
<dbReference type="EMBL" id="JBHUMP010000005">
    <property type="protein sequence ID" value="MFD2739467.1"/>
    <property type="molecule type" value="Genomic_DNA"/>
</dbReference>
<keyword evidence="7" id="KW-0732">Signal</keyword>
<proteinExistence type="predicted"/>
<evidence type="ECO:0000256" key="1">
    <source>
        <dbReference type="ARBA" id="ARBA00022448"/>
    </source>
</evidence>
<dbReference type="SUPFAM" id="SSF46626">
    <property type="entry name" value="Cytochrome c"/>
    <property type="match status" value="1"/>
</dbReference>
<keyword evidence="1" id="KW-0813">Transport</keyword>
<evidence type="ECO:0000256" key="2">
    <source>
        <dbReference type="ARBA" id="ARBA00022617"/>
    </source>
</evidence>
<organism evidence="9 10">
    <name type="scientific">Sulfitobacter aestuarii</name>
    <dbReference type="NCBI Taxonomy" id="2161676"/>
    <lineage>
        <taxon>Bacteria</taxon>
        <taxon>Pseudomonadati</taxon>
        <taxon>Pseudomonadota</taxon>
        <taxon>Alphaproteobacteria</taxon>
        <taxon>Rhodobacterales</taxon>
        <taxon>Roseobacteraceae</taxon>
        <taxon>Sulfitobacter</taxon>
    </lineage>
</organism>
<evidence type="ECO:0000256" key="4">
    <source>
        <dbReference type="ARBA" id="ARBA00022982"/>
    </source>
</evidence>
<keyword evidence="2 6" id="KW-0349">Heme</keyword>
<keyword evidence="4" id="KW-0249">Electron transport</keyword>
<evidence type="ECO:0000256" key="6">
    <source>
        <dbReference type="PROSITE-ProRule" id="PRU00433"/>
    </source>
</evidence>
<evidence type="ECO:0000256" key="7">
    <source>
        <dbReference type="SAM" id="SignalP"/>
    </source>
</evidence>
<name>A0ABW5U414_9RHOB</name>
<evidence type="ECO:0000259" key="8">
    <source>
        <dbReference type="PROSITE" id="PS51007"/>
    </source>
</evidence>
<accession>A0ABW5U414</accession>
<sequence length="159" mass="17065">MKILSMTSLGLALLAAPAFAESHMSGDPEAGENVFKRCKSCHMVVSDDGEEIQKGGKTGPNLYGIYQRQAGSVENFRYGDALVAAGEQGLKWEEADFVAYVGDPKGFLAEHLDDKKARSKMAFKLKSEEDAANVWAYLVSVGPEVEAGDAGEEAEEATN</sequence>
<keyword evidence="10" id="KW-1185">Reference proteome</keyword>
<dbReference type="InterPro" id="IPR002327">
    <property type="entry name" value="Cyt_c_1A/1B"/>
</dbReference>
<dbReference type="InterPro" id="IPR009056">
    <property type="entry name" value="Cyt_c-like_dom"/>
</dbReference>
<evidence type="ECO:0000256" key="5">
    <source>
        <dbReference type="ARBA" id="ARBA00023004"/>
    </source>
</evidence>
<evidence type="ECO:0000313" key="9">
    <source>
        <dbReference type="EMBL" id="MFD2739467.1"/>
    </source>
</evidence>
<feature type="chain" id="PRO_5046794429" evidence="7">
    <location>
        <begin position="21"/>
        <end position="159"/>
    </location>
</feature>
<gene>
    <name evidence="9" type="ORF">ACFSUD_07810</name>
</gene>
<reference evidence="10" key="1">
    <citation type="journal article" date="2019" name="Int. J. Syst. Evol. Microbiol.">
        <title>The Global Catalogue of Microorganisms (GCM) 10K type strain sequencing project: providing services to taxonomists for standard genome sequencing and annotation.</title>
        <authorList>
            <consortium name="The Broad Institute Genomics Platform"/>
            <consortium name="The Broad Institute Genome Sequencing Center for Infectious Disease"/>
            <person name="Wu L."/>
            <person name="Ma J."/>
        </authorList>
    </citation>
    <scope>NUCLEOTIDE SEQUENCE [LARGE SCALE GENOMIC DNA]</scope>
    <source>
        <strain evidence="10">TISTR 2562</strain>
    </source>
</reference>
<evidence type="ECO:0000313" key="10">
    <source>
        <dbReference type="Proteomes" id="UP001597474"/>
    </source>
</evidence>
<comment type="caution">
    <text evidence="9">The sequence shown here is derived from an EMBL/GenBank/DDBJ whole genome shotgun (WGS) entry which is preliminary data.</text>
</comment>